<evidence type="ECO:0000256" key="1">
    <source>
        <dbReference type="SAM" id="SignalP"/>
    </source>
</evidence>
<dbReference type="SUPFAM" id="SSF51658">
    <property type="entry name" value="Xylose isomerase-like"/>
    <property type="match status" value="1"/>
</dbReference>
<evidence type="ECO:0000313" key="3">
    <source>
        <dbReference type="EMBL" id="SHO60537.1"/>
    </source>
</evidence>
<reference evidence="4" key="1">
    <citation type="submission" date="2016-12" db="EMBL/GenBank/DDBJ databases">
        <authorList>
            <person name="Varghese N."/>
            <person name="Submissions S."/>
        </authorList>
    </citation>
    <scope>NUCLEOTIDE SEQUENCE [LARGE SCALE GENOMIC DNA]</scope>
    <source>
        <strain evidence="4">DSM 25035</strain>
    </source>
</reference>
<feature type="domain" description="Xylose isomerase-like TIM barrel" evidence="2">
    <location>
        <begin position="44"/>
        <end position="206"/>
    </location>
</feature>
<dbReference type="Gene3D" id="3.20.20.150">
    <property type="entry name" value="Divalent-metal-dependent TIM barrel enzymes"/>
    <property type="match status" value="1"/>
</dbReference>
<dbReference type="OrthoDB" id="2555274at2"/>
<keyword evidence="4" id="KW-1185">Reference proteome</keyword>
<gene>
    <name evidence="3" type="ORF">SAMN04488108_0862</name>
</gene>
<dbReference type="STRING" id="1073327.SAMN04488108_0862"/>
<evidence type="ECO:0000313" key="4">
    <source>
        <dbReference type="Proteomes" id="UP000184609"/>
    </source>
</evidence>
<dbReference type="EMBL" id="FRXN01000001">
    <property type="protein sequence ID" value="SHO60537.1"/>
    <property type="molecule type" value="Genomic_DNA"/>
</dbReference>
<evidence type="ECO:0000259" key="2">
    <source>
        <dbReference type="Pfam" id="PF01261"/>
    </source>
</evidence>
<dbReference type="Pfam" id="PF01261">
    <property type="entry name" value="AP_endonuc_2"/>
    <property type="match status" value="1"/>
</dbReference>
<dbReference type="AlphaFoldDB" id="A0A1M7Z6H2"/>
<sequence>MHQFSRLLLAIAFISISFNSIAQKQVLFFQTDWGNELPMDDFLAKTKADGYDGIEVWMPRSDEAKQKLKEGLEKYDLKVLFLHGTNKGLPFEESLKAYEEGLRYILTWKPVKVNSHTGSDFWTLEQNLAFIKAGQKIAQESGIPLIHETHRGRFSNTLPATLEMIEAFPELRLNLDISHWMVVHEKLIQKQDPFLKSVLPHIDHIHSRVGFAEGPQVNNPAAPEWKHAVEVHMEIWKEIILNFPEDTFTITTEFGPPPYLPTVPFSNVPIADQWEANVYIMNLIKKHLND</sequence>
<proteinExistence type="predicted"/>
<feature type="chain" id="PRO_5013246689" evidence="1">
    <location>
        <begin position="23"/>
        <end position="290"/>
    </location>
</feature>
<dbReference type="Proteomes" id="UP000184609">
    <property type="component" value="Unassembled WGS sequence"/>
</dbReference>
<name>A0A1M7Z6H2_9BACT</name>
<dbReference type="GO" id="GO:0016853">
    <property type="term" value="F:isomerase activity"/>
    <property type="evidence" value="ECO:0007669"/>
    <property type="project" value="UniProtKB-KW"/>
</dbReference>
<dbReference type="InterPro" id="IPR013022">
    <property type="entry name" value="Xyl_isomerase-like_TIM-brl"/>
</dbReference>
<keyword evidence="1" id="KW-0732">Signal</keyword>
<organism evidence="3 4">
    <name type="scientific">Algoriphagus zhangzhouensis</name>
    <dbReference type="NCBI Taxonomy" id="1073327"/>
    <lineage>
        <taxon>Bacteria</taxon>
        <taxon>Pseudomonadati</taxon>
        <taxon>Bacteroidota</taxon>
        <taxon>Cytophagia</taxon>
        <taxon>Cytophagales</taxon>
        <taxon>Cyclobacteriaceae</taxon>
        <taxon>Algoriphagus</taxon>
    </lineage>
</organism>
<dbReference type="RefSeq" id="WP_073570490.1">
    <property type="nucleotide sequence ID" value="NZ_FRXN01000001.1"/>
</dbReference>
<protein>
    <submittedName>
        <fullName evidence="3">Sugar phosphate isomerase/epimerase</fullName>
    </submittedName>
</protein>
<feature type="signal peptide" evidence="1">
    <location>
        <begin position="1"/>
        <end position="22"/>
    </location>
</feature>
<dbReference type="InterPro" id="IPR036237">
    <property type="entry name" value="Xyl_isomerase-like_sf"/>
</dbReference>
<accession>A0A1M7Z6H2</accession>
<keyword evidence="3" id="KW-0413">Isomerase</keyword>